<accession>A0A3N4NUY9</accession>
<dbReference type="RefSeq" id="WP_123896206.1">
    <property type="nucleotide sequence ID" value="NZ_RPFJ01000002.1"/>
</dbReference>
<keyword evidence="1" id="KW-0732">Signal</keyword>
<keyword evidence="4" id="KW-1185">Reference proteome</keyword>
<name>A0A3N4NUY9_9FLAO</name>
<dbReference type="SUPFAM" id="SSF101874">
    <property type="entry name" value="YceI-like"/>
    <property type="match status" value="1"/>
</dbReference>
<evidence type="ECO:0000256" key="1">
    <source>
        <dbReference type="SAM" id="SignalP"/>
    </source>
</evidence>
<evidence type="ECO:0000313" key="4">
    <source>
        <dbReference type="Proteomes" id="UP000270856"/>
    </source>
</evidence>
<dbReference type="Pfam" id="PF04264">
    <property type="entry name" value="YceI"/>
    <property type="match status" value="1"/>
</dbReference>
<feature type="domain" description="Lipid/polyisoprenoid-binding YceI-like" evidence="2">
    <location>
        <begin position="60"/>
        <end position="192"/>
    </location>
</feature>
<reference evidence="3 4" key="1">
    <citation type="submission" date="2018-11" db="EMBL/GenBank/DDBJ databases">
        <title>Aureibaculum marinum gen. nov., sp. nov., a member of the family Flavobacteriaceae isolated from the Bohai Sea.</title>
        <authorList>
            <person name="Ji X."/>
        </authorList>
    </citation>
    <scope>NUCLEOTIDE SEQUENCE [LARGE SCALE GENOMIC DNA]</scope>
    <source>
        <strain evidence="3 4">BH-SD17</strain>
    </source>
</reference>
<dbReference type="Gene3D" id="2.40.128.110">
    <property type="entry name" value="Lipid/polyisoprenoid-binding, YceI-like"/>
    <property type="match status" value="1"/>
</dbReference>
<dbReference type="OrthoDB" id="1121590at2"/>
<comment type="caution">
    <text evidence="3">The sequence shown here is derived from an EMBL/GenBank/DDBJ whole genome shotgun (WGS) entry which is preliminary data.</text>
</comment>
<evidence type="ECO:0000313" key="3">
    <source>
        <dbReference type="EMBL" id="RPD99984.1"/>
    </source>
</evidence>
<evidence type="ECO:0000259" key="2">
    <source>
        <dbReference type="Pfam" id="PF04264"/>
    </source>
</evidence>
<sequence>MILSRFILLSLYVLTFSFTNTDSVIGKTSVVITPDSSFSLKGSSNVNSFSCTFNVEKINNPIDVTYHVYGDKISFSNTKLVLDNSYFDCGHNKINDDLNELLKSEKYPKIFIYLKEFSSDKNESKVNTIIDIEIAGIRKTYNIPIQVDNSNNNMQISGNLNVNLSDYKLQAPKKLFGLIRVEDTIEINFNLSVRED</sequence>
<proteinExistence type="predicted"/>
<dbReference type="Proteomes" id="UP000270856">
    <property type="component" value="Unassembled WGS sequence"/>
</dbReference>
<protein>
    <submittedName>
        <fullName evidence="3">YceI family protein</fullName>
    </submittedName>
</protein>
<dbReference type="InterPro" id="IPR007372">
    <property type="entry name" value="Lipid/polyisoprenoid-bd_YceI"/>
</dbReference>
<feature type="chain" id="PRO_5018330930" evidence="1">
    <location>
        <begin position="22"/>
        <end position="196"/>
    </location>
</feature>
<gene>
    <name evidence="3" type="ORF">EGM88_01600</name>
</gene>
<dbReference type="AlphaFoldDB" id="A0A3N4NUY9"/>
<feature type="signal peptide" evidence="1">
    <location>
        <begin position="1"/>
        <end position="21"/>
    </location>
</feature>
<organism evidence="3 4">
    <name type="scientific">Aureibaculum marinum</name>
    <dbReference type="NCBI Taxonomy" id="2487930"/>
    <lineage>
        <taxon>Bacteria</taxon>
        <taxon>Pseudomonadati</taxon>
        <taxon>Bacteroidota</taxon>
        <taxon>Flavobacteriia</taxon>
        <taxon>Flavobacteriales</taxon>
        <taxon>Flavobacteriaceae</taxon>
        <taxon>Aureibaculum</taxon>
    </lineage>
</organism>
<dbReference type="EMBL" id="RPFJ01000002">
    <property type="protein sequence ID" value="RPD99984.1"/>
    <property type="molecule type" value="Genomic_DNA"/>
</dbReference>
<dbReference type="InterPro" id="IPR036761">
    <property type="entry name" value="TTHA0802/YceI-like_sf"/>
</dbReference>